<dbReference type="Proteomes" id="UP000807825">
    <property type="component" value="Unassembled WGS sequence"/>
</dbReference>
<protein>
    <submittedName>
        <fullName evidence="1">Uncharacterized protein</fullName>
    </submittedName>
</protein>
<evidence type="ECO:0000313" key="2">
    <source>
        <dbReference type="Proteomes" id="UP000807825"/>
    </source>
</evidence>
<dbReference type="AlphaFoldDB" id="A0A9D6Z428"/>
<comment type="caution">
    <text evidence="1">The sequence shown here is derived from an EMBL/GenBank/DDBJ whole genome shotgun (WGS) entry which is preliminary data.</text>
</comment>
<reference evidence="1" key="1">
    <citation type="submission" date="2020-07" db="EMBL/GenBank/DDBJ databases">
        <title>Huge and variable diversity of episymbiotic CPR bacteria and DPANN archaea in groundwater ecosystems.</title>
        <authorList>
            <person name="He C.Y."/>
            <person name="Keren R."/>
            <person name="Whittaker M."/>
            <person name="Farag I.F."/>
            <person name="Doudna J."/>
            <person name="Cate J.H.D."/>
            <person name="Banfield J.F."/>
        </authorList>
    </citation>
    <scope>NUCLEOTIDE SEQUENCE</scope>
    <source>
        <strain evidence="1">NC_groundwater_1664_Pr3_B-0.1um_52_9</strain>
    </source>
</reference>
<accession>A0A9D6Z428</accession>
<sequence>MTLQNTLVFRHCQYNYHLVICKSRKLGAPRALFVAISARFRIVNRLINQEALVMGGAAFLTFGVMDKNLLD</sequence>
<proteinExistence type="predicted"/>
<organism evidence="1 2">
    <name type="scientific">Desulfomonile tiedjei</name>
    <dbReference type="NCBI Taxonomy" id="2358"/>
    <lineage>
        <taxon>Bacteria</taxon>
        <taxon>Pseudomonadati</taxon>
        <taxon>Thermodesulfobacteriota</taxon>
        <taxon>Desulfomonilia</taxon>
        <taxon>Desulfomonilales</taxon>
        <taxon>Desulfomonilaceae</taxon>
        <taxon>Desulfomonile</taxon>
    </lineage>
</organism>
<name>A0A9D6Z428_9BACT</name>
<dbReference type="EMBL" id="JACRDE010000349">
    <property type="protein sequence ID" value="MBI5250485.1"/>
    <property type="molecule type" value="Genomic_DNA"/>
</dbReference>
<evidence type="ECO:0000313" key="1">
    <source>
        <dbReference type="EMBL" id="MBI5250485.1"/>
    </source>
</evidence>
<gene>
    <name evidence="1" type="ORF">HY912_13410</name>
</gene>